<name>A0A8H7RZX5_9FUNG</name>
<evidence type="ECO:0000313" key="12">
    <source>
        <dbReference type="EMBL" id="KAG2220211.1"/>
    </source>
</evidence>
<evidence type="ECO:0000256" key="5">
    <source>
        <dbReference type="ARBA" id="ARBA00023295"/>
    </source>
</evidence>
<dbReference type="GO" id="GO:0008843">
    <property type="term" value="F:endochitinase activity"/>
    <property type="evidence" value="ECO:0007669"/>
    <property type="project" value="UniProtKB-EC"/>
</dbReference>
<keyword evidence="3" id="KW-0146">Chitin degradation</keyword>
<dbReference type="Gene3D" id="3.20.20.80">
    <property type="entry name" value="Glycosidases"/>
    <property type="match status" value="1"/>
</dbReference>
<evidence type="ECO:0000256" key="6">
    <source>
        <dbReference type="ARBA" id="ARBA00023326"/>
    </source>
</evidence>
<dbReference type="InterPro" id="IPR017853">
    <property type="entry name" value="GH"/>
</dbReference>
<dbReference type="Gene3D" id="3.10.50.10">
    <property type="match status" value="1"/>
</dbReference>
<dbReference type="EMBL" id="JAEPRB010000148">
    <property type="protein sequence ID" value="KAG2220211.1"/>
    <property type="molecule type" value="Genomic_DNA"/>
</dbReference>
<dbReference type="Pfam" id="PF00704">
    <property type="entry name" value="Glyco_hydro_18"/>
    <property type="match status" value="1"/>
</dbReference>
<reference evidence="12 13" key="1">
    <citation type="submission" date="2020-12" db="EMBL/GenBank/DDBJ databases">
        <title>Metabolic potential, ecology and presence of endohyphal bacteria is reflected in genomic diversity of Mucoromycotina.</title>
        <authorList>
            <person name="Muszewska A."/>
            <person name="Okrasinska A."/>
            <person name="Steczkiewicz K."/>
            <person name="Drgas O."/>
            <person name="Orlowska M."/>
            <person name="Perlinska-Lenart U."/>
            <person name="Aleksandrzak-Piekarczyk T."/>
            <person name="Szatraj K."/>
            <person name="Zielenkiewicz U."/>
            <person name="Pilsyk S."/>
            <person name="Malc E."/>
            <person name="Mieczkowski P."/>
            <person name="Kruszewska J.S."/>
            <person name="Biernat P."/>
            <person name="Pawlowska J."/>
        </authorList>
    </citation>
    <scope>NUCLEOTIDE SEQUENCE [LARGE SCALE GENOMIC DNA]</scope>
    <source>
        <strain evidence="12 13">CBS 142.35</strain>
    </source>
</reference>
<evidence type="ECO:0000259" key="11">
    <source>
        <dbReference type="PROSITE" id="PS51910"/>
    </source>
</evidence>
<keyword evidence="13" id="KW-1185">Reference proteome</keyword>
<dbReference type="Proteomes" id="UP000646827">
    <property type="component" value="Unassembled WGS sequence"/>
</dbReference>
<dbReference type="InterPro" id="IPR029070">
    <property type="entry name" value="Chitinase_insertion_sf"/>
</dbReference>
<dbReference type="GO" id="GO:0000272">
    <property type="term" value="P:polysaccharide catabolic process"/>
    <property type="evidence" value="ECO:0007669"/>
    <property type="project" value="UniProtKB-KW"/>
</dbReference>
<dbReference type="GO" id="GO:0006032">
    <property type="term" value="P:chitin catabolic process"/>
    <property type="evidence" value="ECO:0007669"/>
    <property type="project" value="UniProtKB-KW"/>
</dbReference>
<dbReference type="PROSITE" id="PS51910">
    <property type="entry name" value="GH18_2"/>
    <property type="match status" value="1"/>
</dbReference>
<keyword evidence="10" id="KW-1133">Transmembrane helix</keyword>
<organism evidence="12 13">
    <name type="scientific">Circinella minor</name>
    <dbReference type="NCBI Taxonomy" id="1195481"/>
    <lineage>
        <taxon>Eukaryota</taxon>
        <taxon>Fungi</taxon>
        <taxon>Fungi incertae sedis</taxon>
        <taxon>Mucoromycota</taxon>
        <taxon>Mucoromycotina</taxon>
        <taxon>Mucoromycetes</taxon>
        <taxon>Mucorales</taxon>
        <taxon>Lichtheimiaceae</taxon>
        <taxon>Circinella</taxon>
    </lineage>
</organism>
<feature type="transmembrane region" description="Helical" evidence="10">
    <location>
        <begin position="7"/>
        <end position="25"/>
    </location>
</feature>
<keyword evidence="10" id="KW-0472">Membrane</keyword>
<dbReference type="SUPFAM" id="SSF54556">
    <property type="entry name" value="Chitinase insertion domain"/>
    <property type="match status" value="1"/>
</dbReference>
<dbReference type="PANTHER" id="PTHR11177:SF317">
    <property type="entry name" value="CHITINASE 12-RELATED"/>
    <property type="match status" value="1"/>
</dbReference>
<keyword evidence="6" id="KW-0624">Polysaccharide degradation</keyword>
<evidence type="ECO:0000256" key="10">
    <source>
        <dbReference type="SAM" id="Phobius"/>
    </source>
</evidence>
<evidence type="ECO:0000256" key="3">
    <source>
        <dbReference type="ARBA" id="ARBA00023024"/>
    </source>
</evidence>
<dbReference type="OrthoDB" id="76388at2759"/>
<dbReference type="InterPro" id="IPR050314">
    <property type="entry name" value="Glycosyl_Hydrlase_18"/>
</dbReference>
<dbReference type="GO" id="GO:0008061">
    <property type="term" value="F:chitin binding"/>
    <property type="evidence" value="ECO:0007669"/>
    <property type="project" value="InterPro"/>
</dbReference>
<dbReference type="SMART" id="SM00636">
    <property type="entry name" value="Glyco_18"/>
    <property type="match status" value="1"/>
</dbReference>
<feature type="domain" description="GH18" evidence="11">
    <location>
        <begin position="68"/>
        <end position="425"/>
    </location>
</feature>
<evidence type="ECO:0000313" key="13">
    <source>
        <dbReference type="Proteomes" id="UP000646827"/>
    </source>
</evidence>
<evidence type="ECO:0000256" key="4">
    <source>
        <dbReference type="ARBA" id="ARBA00023277"/>
    </source>
</evidence>
<comment type="similarity">
    <text evidence="8">Belongs to the glycosyl hydrolase 18 family.</text>
</comment>
<feature type="region of interest" description="Disordered" evidence="9">
    <location>
        <begin position="32"/>
        <end position="63"/>
    </location>
</feature>
<evidence type="ECO:0000256" key="9">
    <source>
        <dbReference type="SAM" id="MobiDB-lite"/>
    </source>
</evidence>
<keyword evidence="2 7" id="KW-0378">Hydrolase</keyword>
<proteinExistence type="inferred from homology"/>
<dbReference type="GO" id="GO:0005576">
    <property type="term" value="C:extracellular region"/>
    <property type="evidence" value="ECO:0007669"/>
    <property type="project" value="TreeGrafter"/>
</dbReference>
<dbReference type="SUPFAM" id="SSF51445">
    <property type="entry name" value="(Trans)glycosidases"/>
    <property type="match status" value="1"/>
</dbReference>
<evidence type="ECO:0000256" key="2">
    <source>
        <dbReference type="ARBA" id="ARBA00022801"/>
    </source>
</evidence>
<dbReference type="AlphaFoldDB" id="A0A8H7RZX5"/>
<evidence type="ECO:0000256" key="7">
    <source>
        <dbReference type="RuleBase" id="RU000489"/>
    </source>
</evidence>
<dbReference type="InterPro" id="IPR001579">
    <property type="entry name" value="Glyco_hydro_18_chit_AS"/>
</dbReference>
<accession>A0A8H7RZX5</accession>
<keyword evidence="4" id="KW-0119">Carbohydrate metabolism</keyword>
<keyword evidence="10" id="KW-0812">Transmembrane</keyword>
<dbReference type="InterPro" id="IPR001223">
    <property type="entry name" value="Glyco_hydro18_cat"/>
</dbReference>
<dbReference type="PANTHER" id="PTHR11177">
    <property type="entry name" value="CHITINASE"/>
    <property type="match status" value="1"/>
</dbReference>
<protein>
    <recommendedName>
        <fullName evidence="11">GH18 domain-containing protein</fullName>
    </recommendedName>
</protein>
<evidence type="ECO:0000256" key="1">
    <source>
        <dbReference type="ARBA" id="ARBA00000822"/>
    </source>
</evidence>
<comment type="catalytic activity">
    <reaction evidence="1">
        <text>Random endo-hydrolysis of N-acetyl-beta-D-glucosaminide (1-&gt;4)-beta-linkages in chitin and chitodextrins.</text>
        <dbReference type="EC" id="3.2.1.14"/>
    </reaction>
</comment>
<comment type="caution">
    <text evidence="12">The sequence shown here is derived from an EMBL/GenBank/DDBJ whole genome shotgun (WGS) entry which is preliminary data.</text>
</comment>
<dbReference type="CDD" id="cd06548">
    <property type="entry name" value="GH18_chitinase"/>
    <property type="match status" value="1"/>
</dbReference>
<gene>
    <name evidence="12" type="ORF">INT45_002803</name>
</gene>
<evidence type="ECO:0000256" key="8">
    <source>
        <dbReference type="RuleBase" id="RU004453"/>
    </source>
</evidence>
<dbReference type="InterPro" id="IPR011583">
    <property type="entry name" value="Chitinase_II/V-like_cat"/>
</dbReference>
<keyword evidence="5 7" id="KW-0326">Glycosidase</keyword>
<sequence length="447" mass="49608">MADRRSVLFTVIFTPIVLILLILGWQRGGLKNDEQLESPPPTTTTTTPPPAETGIIAPPSPPSHVNDPIVAGYFVNWGIYDRNYNVVDLQAEKLSHVLYAFANLNDDGTIVLGDPWADTDKHFPAEQTINKKADDWNESGENLYGNFKQLYLLKQKYRHLKVSLSVGGWSWSANFSTVASTPQKRIRFTETALSLVNNLGLDGIDIDWEMPKDDTEAASYVSLVKDLRIALGPDYLISVAVPCGPDDYKKLHLSEMAAQIDLFYLMAYDYAGAWDPVTGHQAALYGGSLNNDNAVNYYIKSGVPAEKIVLGIPAYGRAFSKTDQKPGSPFDGVPSGTWEAGSYDYRVLPRPGAVEHFDSEKVASYSYDPKNREFVTYDTPEAVKAKCEYALEKGLAGVMFWELSADAKTQDRSLLHTAYTTFNNQIHSTLNHIDYSSSQFQNIKSGM</sequence>
<feature type="compositionally biased region" description="Pro residues" evidence="9">
    <location>
        <begin position="38"/>
        <end position="51"/>
    </location>
</feature>
<dbReference type="PROSITE" id="PS01095">
    <property type="entry name" value="GH18_1"/>
    <property type="match status" value="1"/>
</dbReference>